<dbReference type="AlphaFoldDB" id="A0AA96ZWJ9"/>
<dbReference type="RefSeq" id="WP_316559433.1">
    <property type="nucleotide sequence ID" value="NZ_CP131062.1"/>
</dbReference>
<dbReference type="InterPro" id="IPR011493">
    <property type="entry name" value="GLUG"/>
</dbReference>
<dbReference type="Proteomes" id="UP001302662">
    <property type="component" value="Chromosome"/>
</dbReference>
<dbReference type="Pfam" id="PF07581">
    <property type="entry name" value="Glug"/>
    <property type="match status" value="4"/>
</dbReference>
<reference evidence="3 4" key="1">
    <citation type="submission" date="2023-07" db="EMBL/GenBank/DDBJ databases">
        <title>Closed genome sequence of Methanimicrococcus sp. Es2.</title>
        <authorList>
            <person name="Protasov E."/>
            <person name="Platt K."/>
            <person name="Reeh H."/>
            <person name="Poehlein A."/>
            <person name="Daniel R."/>
            <person name="Brune A."/>
        </authorList>
    </citation>
    <scope>NUCLEOTIDE SEQUENCE [LARGE SCALE GENOMIC DNA]</scope>
    <source>
        <strain evidence="3 4">Es2</strain>
    </source>
</reference>
<feature type="domain" description="GLUG" evidence="2">
    <location>
        <begin position="326"/>
        <end position="350"/>
    </location>
</feature>
<evidence type="ECO:0000259" key="2">
    <source>
        <dbReference type="Pfam" id="PF07581"/>
    </source>
</evidence>
<gene>
    <name evidence="3" type="ORF">MmiEs2_00320</name>
</gene>
<accession>A0AA96ZWJ9</accession>
<evidence type="ECO:0000313" key="4">
    <source>
        <dbReference type="Proteomes" id="UP001302662"/>
    </source>
</evidence>
<sequence>MKNKLLLVIGMVLAFLLLIGGTAAAAPVLFAGGDGSLGNPYQIENLEQLNAVREDLTANYILNNDIDMSAYTAWEPIGRTEWNQGANTWNKEFPFTGTFDGAGHTIYNFTHLPETTDPLNRQPDGNGSGLFGYINNSEIKNVRMENIRIESVIMDHNNVGVLVSHANNSSIINCSSVNGSIELTGLLWLSNAGYTGGIVGKADNSTIKDCYSDVNIKTHFHLAGGLAGGVINTNVTNCSATGNVSARSTVGGLIGGASVTKSDDIYIKDCFSTGNTFGMTVPCKNSLDLGGGTAAGFIGTVSQTGTTALIHISNCNSTGNASVENGTTAGGFIGELRNGTVSDCYATGSVYASGYTYDNGTLALGYAGGFIGKMNNGTIQDSFVSNTVSTFDEAGGFIGQMTNGSIQRCRAVTNTTAENSSAGGFIGIMKCGTIEESYALGDVYAKSDAGGFVGTVNDTTAKNEIKINNTYSVCDVKAGENNAGGFIGQVIAHGKNILIANSYTAGSVESIGTAGGLIAKSGENVLSNAFYDKTAANTEITAGGSGGKGKNTDEMKNITVFKNAGWDITKDEPSGSSVWYILEDYGYPVLTSFYPETVYIETEEEFKMIGTRVYEYDADDSGQKKFWHTNANYILTGDIFLPEKLNFEPVGNESLPFKGSLTNQANYVIHNLKIEKPAEENVGFIGFAKNAVLTGIQFENTSVAGDYTAGTIIGNGTNITLINCAVESGNVSAFEEVGGLIGKADGAVLTNCSFEGDFVKATGTYFAGGLIGNASNITVSNSFAEVKEVYSENEYAGGLVGFVSKSASVSQSGFSGNVTAGYAYAGGLIGEAEKTIVSQSFAKGNVTANTHSAGGLIGALSAGKITESFATTGTVTADEAAGGLIGFADGDNAEIIDVIATNSIHTTNGKAGGLIGTVAAASQIQIENGFALNRYVNGTADTGSLIGSADSGNVQIQNSFNWDGIKNGNVLMDTETGIHGTEISAEDVWDNFDENSAWDLLSAKTNWQKDEYSRYLLPILAWQNQPFVADALYLVFEEETENKNTGSTTDSKAIIKETVAAPVTPENEIPEKGFETEILTPPVETAVNMMPILLIFLAAIGIYICRRKMENDDEN</sequence>
<keyword evidence="1" id="KW-1133">Transmembrane helix</keyword>
<protein>
    <recommendedName>
        <fullName evidence="2">GLUG domain-containing protein</fullName>
    </recommendedName>
</protein>
<dbReference type="SUPFAM" id="SSF51126">
    <property type="entry name" value="Pectin lyase-like"/>
    <property type="match status" value="1"/>
</dbReference>
<feature type="transmembrane region" description="Helical" evidence="1">
    <location>
        <begin position="1086"/>
        <end position="1105"/>
    </location>
</feature>
<name>A0AA96ZWJ9_9EURY</name>
<keyword evidence="1" id="KW-0472">Membrane</keyword>
<organism evidence="3 4">
    <name type="scientific">Methanimicrococcus stummii</name>
    <dbReference type="NCBI Taxonomy" id="3028294"/>
    <lineage>
        <taxon>Archaea</taxon>
        <taxon>Methanobacteriati</taxon>
        <taxon>Methanobacteriota</taxon>
        <taxon>Stenosarchaea group</taxon>
        <taxon>Methanomicrobia</taxon>
        <taxon>Methanosarcinales</taxon>
        <taxon>Methanosarcinaceae</taxon>
        <taxon>Methanimicrococcus</taxon>
    </lineage>
</organism>
<dbReference type="EMBL" id="CP131062">
    <property type="protein sequence ID" value="WNY27859.1"/>
    <property type="molecule type" value="Genomic_DNA"/>
</dbReference>
<feature type="domain" description="GLUG" evidence="2">
    <location>
        <begin position="222"/>
        <end position="245"/>
    </location>
</feature>
<dbReference type="Gene3D" id="2.160.20.110">
    <property type="match status" value="4"/>
</dbReference>
<proteinExistence type="predicted"/>
<feature type="domain" description="GLUG" evidence="2">
    <location>
        <begin position="737"/>
        <end position="757"/>
    </location>
</feature>
<feature type="domain" description="GLUG" evidence="2">
    <location>
        <begin position="192"/>
        <end position="216"/>
    </location>
</feature>
<keyword evidence="1" id="KW-0812">Transmembrane</keyword>
<dbReference type="KEGG" id="mees:MmiEs2_00320"/>
<evidence type="ECO:0000256" key="1">
    <source>
        <dbReference type="SAM" id="Phobius"/>
    </source>
</evidence>
<keyword evidence="4" id="KW-1185">Reference proteome</keyword>
<dbReference type="GeneID" id="85196485"/>
<dbReference type="InterPro" id="IPR011050">
    <property type="entry name" value="Pectin_lyase_fold/virulence"/>
</dbReference>
<evidence type="ECO:0000313" key="3">
    <source>
        <dbReference type="EMBL" id="WNY27859.1"/>
    </source>
</evidence>